<proteinExistence type="predicted"/>
<dbReference type="AlphaFoldDB" id="N6SXJ1"/>
<dbReference type="HOGENOM" id="CLU_1043036_0_0_1"/>
<feature type="non-terminal residue" evidence="2">
    <location>
        <position position="1"/>
    </location>
</feature>
<feature type="region of interest" description="Disordered" evidence="1">
    <location>
        <begin position="165"/>
        <end position="186"/>
    </location>
</feature>
<gene>
    <name evidence="2" type="ORF">YQE_10825</name>
</gene>
<feature type="compositionally biased region" description="Low complexity" evidence="1">
    <location>
        <begin position="169"/>
        <end position="183"/>
    </location>
</feature>
<reference evidence="2" key="1">
    <citation type="journal article" date="2013" name="Genome Biol.">
        <title>Draft genome of the mountain pine beetle, Dendroctonus ponderosae Hopkins, a major forest pest.</title>
        <authorList>
            <person name="Keeling C.I."/>
            <person name="Yuen M.M."/>
            <person name="Liao N.Y."/>
            <person name="Docking T.R."/>
            <person name="Chan S.K."/>
            <person name="Taylor G.A."/>
            <person name="Palmquist D.L."/>
            <person name="Jackman S.D."/>
            <person name="Nguyen A."/>
            <person name="Li M."/>
            <person name="Henderson H."/>
            <person name="Janes J.K."/>
            <person name="Zhao Y."/>
            <person name="Pandoh P."/>
            <person name="Moore R."/>
            <person name="Sperling F.A."/>
            <person name="Huber D.P."/>
            <person name="Birol I."/>
            <person name="Jones S.J."/>
            <person name="Bohlmann J."/>
        </authorList>
    </citation>
    <scope>NUCLEOTIDE SEQUENCE</scope>
</reference>
<sequence length="267" mass="30314">MSFISQLFSLFKLSSARMNFLKNRYPFKLLSFFRTSVRSPVDLQRNKSDSALDKKPSQEALHLKSVETRESCSSLLFGKTSSEHSLDGRPGDCSWRKQQQKLDRELRDKLERLQSSLGRPKEPQADQGRLRLKRAYPWQNFNLSTVPPAELDFPKRQARSGNFLKPEASSSEQSLSSNSSHSLGGRGSLEDFKAQLPLFKSILKKSEFKPRPVKAVTFNNLATIYCPKAPTRDAEEVEAAACLGRFQPLKEEHSFSHLFTGKKQKTS</sequence>
<evidence type="ECO:0000256" key="1">
    <source>
        <dbReference type="SAM" id="MobiDB-lite"/>
    </source>
</evidence>
<name>N6SXJ1_DENPD</name>
<evidence type="ECO:0000313" key="2">
    <source>
        <dbReference type="EMBL" id="ENN72484.1"/>
    </source>
</evidence>
<dbReference type="EMBL" id="KB741216">
    <property type="protein sequence ID" value="ENN72484.1"/>
    <property type="molecule type" value="Genomic_DNA"/>
</dbReference>
<protein>
    <submittedName>
        <fullName evidence="2">Uncharacterized protein</fullName>
    </submittedName>
</protein>
<accession>N6SXJ1</accession>
<organism evidence="2">
    <name type="scientific">Dendroctonus ponderosae</name>
    <name type="common">Mountain pine beetle</name>
    <dbReference type="NCBI Taxonomy" id="77166"/>
    <lineage>
        <taxon>Eukaryota</taxon>
        <taxon>Metazoa</taxon>
        <taxon>Ecdysozoa</taxon>
        <taxon>Arthropoda</taxon>
        <taxon>Hexapoda</taxon>
        <taxon>Insecta</taxon>
        <taxon>Pterygota</taxon>
        <taxon>Neoptera</taxon>
        <taxon>Endopterygota</taxon>
        <taxon>Coleoptera</taxon>
        <taxon>Polyphaga</taxon>
        <taxon>Cucujiformia</taxon>
        <taxon>Curculionidae</taxon>
        <taxon>Scolytinae</taxon>
        <taxon>Dendroctonus</taxon>
    </lineage>
</organism>